<evidence type="ECO:0000313" key="2">
    <source>
        <dbReference type="Proteomes" id="UP000215002"/>
    </source>
</evidence>
<sequence>MTQKKLLTSYLDKCLRGLFGGMRIPWRRWQLGDSAEDFFTDNLFEALTYNVCHKIISIKTLY</sequence>
<gene>
    <name evidence="1" type="ORF">MuYL_3396</name>
</gene>
<dbReference type="KEGG" id="muc:MuYL_3396"/>
<keyword evidence="2" id="KW-1185">Reference proteome</keyword>
<organism evidence="1 2">
    <name type="scientific">Mucilaginibacter xinganensis</name>
    <dbReference type="NCBI Taxonomy" id="1234841"/>
    <lineage>
        <taxon>Bacteria</taxon>
        <taxon>Pseudomonadati</taxon>
        <taxon>Bacteroidota</taxon>
        <taxon>Sphingobacteriia</taxon>
        <taxon>Sphingobacteriales</taxon>
        <taxon>Sphingobacteriaceae</taxon>
        <taxon>Mucilaginibacter</taxon>
    </lineage>
</organism>
<protein>
    <submittedName>
        <fullName evidence="1">Uncharacterized protein</fullName>
    </submittedName>
</protein>
<name>A0A223P0B9_9SPHI</name>
<dbReference type="EMBL" id="CP022743">
    <property type="protein sequence ID" value="ASU35281.1"/>
    <property type="molecule type" value="Genomic_DNA"/>
</dbReference>
<dbReference type="Proteomes" id="UP000215002">
    <property type="component" value="Chromosome"/>
</dbReference>
<dbReference type="AlphaFoldDB" id="A0A223P0B9"/>
<dbReference type="RefSeq" id="WP_094571492.1">
    <property type="nucleotide sequence ID" value="NZ_CP022743.1"/>
</dbReference>
<evidence type="ECO:0000313" key="1">
    <source>
        <dbReference type="EMBL" id="ASU35281.1"/>
    </source>
</evidence>
<accession>A0A223P0B9</accession>
<reference evidence="1 2" key="1">
    <citation type="submission" date="2017-08" db="EMBL/GenBank/DDBJ databases">
        <title>Complete genome sequence of Mucilaginibacter sp. strain BJC16-A31.</title>
        <authorList>
            <consortium name="Henan University of Science and Technology"/>
            <person name="You X."/>
        </authorList>
    </citation>
    <scope>NUCLEOTIDE SEQUENCE [LARGE SCALE GENOMIC DNA]</scope>
    <source>
        <strain evidence="1 2">BJC16-A31</strain>
    </source>
</reference>
<proteinExistence type="predicted"/>